<evidence type="ECO:0000256" key="1">
    <source>
        <dbReference type="SAM" id="MobiDB-lite"/>
    </source>
</evidence>
<dbReference type="RefSeq" id="WP_013127952.1">
    <property type="nucleotide sequence ID" value="NC_014158.1"/>
</dbReference>
<gene>
    <name evidence="3" type="ordered locus">Tpau_3368</name>
</gene>
<proteinExistence type="predicted"/>
<dbReference type="Proteomes" id="UP000001213">
    <property type="component" value="Chromosome"/>
</dbReference>
<name>D5UWF3_TSUPD</name>
<protein>
    <recommendedName>
        <fullName evidence="2">Type VII secretion system protein EccE domain-containing protein</fullName>
    </recommendedName>
</protein>
<evidence type="ECO:0000313" key="4">
    <source>
        <dbReference type="Proteomes" id="UP000001213"/>
    </source>
</evidence>
<dbReference type="AlphaFoldDB" id="D5UWF3"/>
<dbReference type="eggNOG" id="ENOG50331Q0">
    <property type="taxonomic scope" value="Bacteria"/>
</dbReference>
<dbReference type="InterPro" id="IPR050051">
    <property type="entry name" value="EccE_dom"/>
</dbReference>
<evidence type="ECO:0000313" key="3">
    <source>
        <dbReference type="EMBL" id="ADG79952.1"/>
    </source>
</evidence>
<evidence type="ECO:0000259" key="2">
    <source>
        <dbReference type="Pfam" id="PF11203"/>
    </source>
</evidence>
<dbReference type="STRING" id="521096.Tpau_3368"/>
<organism evidence="3 4">
    <name type="scientific">Tsukamurella paurometabola (strain ATCC 8368 / DSM 20162 / CCUG 35730 / CIP 100753 / JCM 10117 / KCTC 9821 / NBRC 16120 / NCIMB 702349 / NCTC 13040)</name>
    <name type="common">Corynebacterium paurometabolum</name>
    <dbReference type="NCBI Taxonomy" id="521096"/>
    <lineage>
        <taxon>Bacteria</taxon>
        <taxon>Bacillati</taxon>
        <taxon>Actinomycetota</taxon>
        <taxon>Actinomycetes</taxon>
        <taxon>Mycobacteriales</taxon>
        <taxon>Tsukamurellaceae</taxon>
        <taxon>Tsukamurella</taxon>
    </lineage>
</organism>
<dbReference type="HOGENOM" id="CLU_022654_0_0_11"/>
<keyword evidence="4" id="KW-1185">Reference proteome</keyword>
<dbReference type="EMBL" id="CP001966">
    <property type="protein sequence ID" value="ADG79952.1"/>
    <property type="molecule type" value="Genomic_DNA"/>
</dbReference>
<dbReference type="KEGG" id="tpr:Tpau_3368"/>
<reference evidence="4" key="1">
    <citation type="submission" date="2010-03" db="EMBL/GenBank/DDBJ databases">
        <title>The complete chromosome of Tsukamurella paurometabola DSM 20162.</title>
        <authorList>
            <consortium name="US DOE Joint Genome Institute (JGI-PGF)"/>
            <person name="Lucas S."/>
            <person name="Copeland A."/>
            <person name="Lapidus A."/>
            <person name="Glavina del Rio T."/>
            <person name="Dalin E."/>
            <person name="Tice H."/>
            <person name="Bruce D."/>
            <person name="Goodwin L."/>
            <person name="Pitluck S."/>
            <person name="Kyrpides N."/>
            <person name="Mavromatis K."/>
            <person name="Ivanova N."/>
            <person name="Mikhailova N."/>
            <person name="Munk A.C."/>
            <person name="Brettin T."/>
            <person name="Detter J.C."/>
            <person name="Tapia R."/>
            <person name="Han C."/>
            <person name="Larimer F."/>
            <person name="Land M."/>
            <person name="Hauser L."/>
            <person name="Markowitz V."/>
            <person name="Cheng J.-F."/>
            <person name="Hugenholtz P."/>
            <person name="Woyke T."/>
            <person name="Wu D."/>
            <person name="Jando M."/>
            <person name="Brambilla E."/>
            <person name="Klenk H.-P."/>
            <person name="Eisen J.A."/>
        </authorList>
    </citation>
    <scope>NUCLEOTIDE SEQUENCE [LARGE SCALE GENOMIC DNA]</scope>
    <source>
        <strain evidence="4">ATCC 8368 / DSM 20162 / CCUG 35730 / CIP 100753 / JCM 10117 / KCTC 9821 / NBRC 16120 / NCIMB 702349 / NCTC 13040</strain>
    </source>
</reference>
<feature type="compositionally biased region" description="Low complexity" evidence="1">
    <location>
        <begin position="17"/>
        <end position="28"/>
    </location>
</feature>
<reference evidence="3 4" key="2">
    <citation type="journal article" date="2011" name="Stand. Genomic Sci.">
        <title>Complete genome sequence of Tsukamurella paurometabola type strain (no. 33).</title>
        <authorList>
            <person name="Munk A.C."/>
            <person name="Lapidus A."/>
            <person name="Lucas S."/>
            <person name="Nolan M."/>
            <person name="Tice H."/>
            <person name="Cheng J.F."/>
            <person name="Del Rio T.G."/>
            <person name="Goodwin L."/>
            <person name="Pitluck S."/>
            <person name="Liolios K."/>
            <person name="Huntemann M."/>
            <person name="Ivanova N."/>
            <person name="Mavromatis K."/>
            <person name="Mikhailova N."/>
            <person name="Pati A."/>
            <person name="Chen A."/>
            <person name="Palaniappan K."/>
            <person name="Tapia R."/>
            <person name="Han C."/>
            <person name="Land M."/>
            <person name="Hauser L."/>
            <person name="Chang Y.J."/>
            <person name="Jeffries C.D."/>
            <person name="Brettin T."/>
            <person name="Yasawong M."/>
            <person name="Brambilla E.M."/>
            <person name="Rohde M."/>
            <person name="Sikorski J."/>
            <person name="Goker M."/>
            <person name="Detter J.C."/>
            <person name="Woyke T."/>
            <person name="Bristow J."/>
            <person name="Eisen J.A."/>
            <person name="Markowitz V."/>
            <person name="Hugenholtz P."/>
            <person name="Kyrpides N.C."/>
            <person name="Klenk H.P."/>
        </authorList>
    </citation>
    <scope>NUCLEOTIDE SEQUENCE [LARGE SCALE GENOMIC DNA]</scope>
    <source>
        <strain evidence="4">ATCC 8368 / DSM 20162 / CCUG 35730 / CIP 100753 / JCM 10117 / KCTC 9821 / NBRC 16120 / NCIMB 702349 / NCTC 13040</strain>
    </source>
</reference>
<dbReference type="Pfam" id="PF11203">
    <property type="entry name" value="EccE"/>
    <property type="match status" value="1"/>
</dbReference>
<feature type="domain" description="Type VII secretion system protein EccE" evidence="2">
    <location>
        <begin position="203"/>
        <end position="260"/>
    </location>
</feature>
<sequence length="504" mass="51518">MEQTFSSRTTGVAHSVPSTAPAALTAPPRWERRRWPAAGAVLFAEGSAAAVGLGAAAAGAPHWAAATAALAVGGASLTRRHGVSAAEWVAQRLHRPPKVVHATGAAPYPGGGDIGVRHENGLLTAVLAPVPGAARVIALRGRDDPAVPLDVLSRALRHADTPAARIDVVFAGGRAPSNPVGPRQRYQALLGPIARWALSDLRIAVSIDPSDCAAAIARRRGDESAVVALAARRIADALAAEGIATIPVGAAQLSTLVVTEPAGAVHADPDALAAGDLDHLLIRADPYATAGITLRRSDDRGDRRSSGVRVAAWLHPAATIGSAERTGNSEVTGATAALRALHVPLAGCGQLLGADTFGGPVAARLHGAGVRTVWASVADDPARQLVERAVATGARVLIVTGRPAMWAPLVKWANAPEALWISGWRYPAAPQFSALGPADYTVTVLDGTAAGLTPGSMEPTGTVWRMETLGISPVMEADVVLSQPQPGMLTVRTDGGAATVRLVA</sequence>
<feature type="region of interest" description="Disordered" evidence="1">
    <location>
        <begin position="1"/>
        <end position="30"/>
    </location>
</feature>
<accession>D5UWF3</accession>
<feature type="compositionally biased region" description="Polar residues" evidence="1">
    <location>
        <begin position="1"/>
        <end position="12"/>
    </location>
</feature>